<evidence type="ECO:0000313" key="3">
    <source>
        <dbReference type="Proteomes" id="UP000299102"/>
    </source>
</evidence>
<organism evidence="2 3">
    <name type="scientific">Eumeta variegata</name>
    <name type="common">Bagworm moth</name>
    <name type="synonym">Eumeta japonica</name>
    <dbReference type="NCBI Taxonomy" id="151549"/>
    <lineage>
        <taxon>Eukaryota</taxon>
        <taxon>Metazoa</taxon>
        <taxon>Ecdysozoa</taxon>
        <taxon>Arthropoda</taxon>
        <taxon>Hexapoda</taxon>
        <taxon>Insecta</taxon>
        <taxon>Pterygota</taxon>
        <taxon>Neoptera</taxon>
        <taxon>Endopterygota</taxon>
        <taxon>Lepidoptera</taxon>
        <taxon>Glossata</taxon>
        <taxon>Ditrysia</taxon>
        <taxon>Tineoidea</taxon>
        <taxon>Psychidae</taxon>
        <taxon>Oiketicinae</taxon>
        <taxon>Eumeta</taxon>
    </lineage>
</organism>
<reference evidence="2 3" key="1">
    <citation type="journal article" date="2019" name="Commun. Biol.">
        <title>The bagworm genome reveals a unique fibroin gene that provides high tensile strength.</title>
        <authorList>
            <person name="Kono N."/>
            <person name="Nakamura H."/>
            <person name="Ohtoshi R."/>
            <person name="Tomita M."/>
            <person name="Numata K."/>
            <person name="Arakawa K."/>
        </authorList>
    </citation>
    <scope>NUCLEOTIDE SEQUENCE [LARGE SCALE GENOMIC DNA]</scope>
</reference>
<protein>
    <recommendedName>
        <fullName evidence="4">Nose resistant to fluoxetine protein 6</fullName>
    </recommendedName>
</protein>
<dbReference type="InterPro" id="IPR052728">
    <property type="entry name" value="O2_lipid_transport_reg"/>
</dbReference>
<proteinExistence type="predicted"/>
<sequence length="120" mass="13746">MLNIILGAAIHVTLVSGVFRGVLEWGGWAWCGRVSYGAYLLHFMFQKGLYGSMQTTHMFDYFTLVVLFSTTFMTYLLAVLLWLLVEEPLNQLSKILLRNEPKKDMNGIKNMDMEVNQTTC</sequence>
<dbReference type="PANTHER" id="PTHR11161:SF0">
    <property type="entry name" value="O-ACYLTRANSFERASE LIKE PROTEIN"/>
    <property type="match status" value="1"/>
</dbReference>
<feature type="transmembrane region" description="Helical" evidence="1">
    <location>
        <begin position="61"/>
        <end position="85"/>
    </location>
</feature>
<keyword evidence="1" id="KW-0472">Membrane</keyword>
<keyword evidence="1" id="KW-1133">Transmembrane helix</keyword>
<name>A0A4C1TKL1_EUMVA</name>
<dbReference type="AlphaFoldDB" id="A0A4C1TKL1"/>
<keyword evidence="1" id="KW-0812">Transmembrane</keyword>
<evidence type="ECO:0000313" key="2">
    <source>
        <dbReference type="EMBL" id="GBP13918.1"/>
    </source>
</evidence>
<evidence type="ECO:0000256" key="1">
    <source>
        <dbReference type="SAM" id="Phobius"/>
    </source>
</evidence>
<dbReference type="PANTHER" id="PTHR11161">
    <property type="entry name" value="O-ACYLTRANSFERASE"/>
    <property type="match status" value="1"/>
</dbReference>
<dbReference type="EMBL" id="BGZK01000060">
    <property type="protein sequence ID" value="GBP13918.1"/>
    <property type="molecule type" value="Genomic_DNA"/>
</dbReference>
<comment type="caution">
    <text evidence="2">The sequence shown here is derived from an EMBL/GenBank/DDBJ whole genome shotgun (WGS) entry which is preliminary data.</text>
</comment>
<gene>
    <name evidence="2" type="ORF">EVAR_10485_1</name>
</gene>
<dbReference type="Proteomes" id="UP000299102">
    <property type="component" value="Unassembled WGS sequence"/>
</dbReference>
<evidence type="ECO:0008006" key="4">
    <source>
        <dbReference type="Google" id="ProtNLM"/>
    </source>
</evidence>
<keyword evidence="3" id="KW-1185">Reference proteome</keyword>
<dbReference type="OrthoDB" id="10265389at2759"/>
<accession>A0A4C1TKL1</accession>